<dbReference type="EMBL" id="JAJAWG010000009">
    <property type="protein sequence ID" value="MCB5197112.1"/>
    <property type="molecule type" value="Genomic_DNA"/>
</dbReference>
<comment type="caution">
    <text evidence="7">The sequence shown here is derived from an EMBL/GenBank/DDBJ whole genome shotgun (WGS) entry which is preliminary data.</text>
</comment>
<evidence type="ECO:0000256" key="4">
    <source>
        <dbReference type="PROSITE-ProRule" id="PRU00169"/>
    </source>
</evidence>
<dbReference type="InterPro" id="IPR036388">
    <property type="entry name" value="WH-like_DNA-bd_sf"/>
</dbReference>
<feature type="domain" description="Response regulatory" evidence="6">
    <location>
        <begin position="13"/>
        <end position="127"/>
    </location>
</feature>
<dbReference type="Pfam" id="PF00072">
    <property type="entry name" value="Response_reg"/>
    <property type="match status" value="1"/>
</dbReference>
<dbReference type="SUPFAM" id="SSF52172">
    <property type="entry name" value="CheY-like"/>
    <property type="match status" value="1"/>
</dbReference>
<organism evidence="7 8">
    <name type="scientific">Deefgea salmonis</name>
    <dbReference type="NCBI Taxonomy" id="2875502"/>
    <lineage>
        <taxon>Bacteria</taxon>
        <taxon>Pseudomonadati</taxon>
        <taxon>Pseudomonadota</taxon>
        <taxon>Betaproteobacteria</taxon>
        <taxon>Neisseriales</taxon>
        <taxon>Chitinibacteraceae</taxon>
        <taxon>Deefgea</taxon>
    </lineage>
</organism>
<dbReference type="Gene3D" id="3.40.50.2300">
    <property type="match status" value="1"/>
</dbReference>
<dbReference type="SMART" id="SM00448">
    <property type="entry name" value="REC"/>
    <property type="match status" value="1"/>
</dbReference>
<dbReference type="InterPro" id="IPR000792">
    <property type="entry name" value="Tscrpt_reg_LuxR_C"/>
</dbReference>
<evidence type="ECO:0000259" key="6">
    <source>
        <dbReference type="PROSITE" id="PS50110"/>
    </source>
</evidence>
<dbReference type="PANTHER" id="PTHR44688">
    <property type="entry name" value="DNA-BINDING TRANSCRIPTIONAL ACTIVATOR DEVR_DOSR"/>
    <property type="match status" value="1"/>
</dbReference>
<feature type="modified residue" description="4-aspartylphosphate" evidence="4">
    <location>
        <position position="62"/>
    </location>
</feature>
<name>A0ABS8BMZ5_9NEIS</name>
<keyword evidence="8" id="KW-1185">Reference proteome</keyword>
<accession>A0ABS8BMZ5</accession>
<dbReference type="InterPro" id="IPR001789">
    <property type="entry name" value="Sig_transdc_resp-reg_receiver"/>
</dbReference>
<evidence type="ECO:0000313" key="7">
    <source>
        <dbReference type="EMBL" id="MCB5197112.1"/>
    </source>
</evidence>
<dbReference type="SMART" id="SM00421">
    <property type="entry name" value="HTH_LUXR"/>
    <property type="match status" value="1"/>
</dbReference>
<dbReference type="Proteomes" id="UP001198034">
    <property type="component" value="Unassembled WGS sequence"/>
</dbReference>
<dbReference type="CDD" id="cd06170">
    <property type="entry name" value="LuxR_C_like"/>
    <property type="match status" value="1"/>
</dbReference>
<dbReference type="Pfam" id="PF00196">
    <property type="entry name" value="GerE"/>
    <property type="match status" value="1"/>
</dbReference>
<keyword evidence="4" id="KW-0597">Phosphoprotein</keyword>
<dbReference type="PANTHER" id="PTHR44688:SF16">
    <property type="entry name" value="DNA-BINDING TRANSCRIPTIONAL ACTIVATOR DEVR_DOSR"/>
    <property type="match status" value="1"/>
</dbReference>
<dbReference type="InterPro" id="IPR016032">
    <property type="entry name" value="Sig_transdc_resp-reg_C-effctor"/>
</dbReference>
<dbReference type="PRINTS" id="PR00038">
    <property type="entry name" value="HTHLUXR"/>
</dbReference>
<evidence type="ECO:0000313" key="8">
    <source>
        <dbReference type="Proteomes" id="UP001198034"/>
    </source>
</evidence>
<dbReference type="Gene3D" id="1.10.10.10">
    <property type="entry name" value="Winged helix-like DNA-binding domain superfamily/Winged helix DNA-binding domain"/>
    <property type="match status" value="1"/>
</dbReference>
<keyword evidence="1" id="KW-0805">Transcription regulation</keyword>
<dbReference type="PROSITE" id="PS50110">
    <property type="entry name" value="RESPONSE_REGULATORY"/>
    <property type="match status" value="1"/>
</dbReference>
<protein>
    <submittedName>
        <fullName evidence="7">Response regulator</fullName>
    </submittedName>
</protein>
<keyword evidence="3" id="KW-0804">Transcription</keyword>
<evidence type="ECO:0000256" key="2">
    <source>
        <dbReference type="ARBA" id="ARBA00023125"/>
    </source>
</evidence>
<feature type="domain" description="HTH luxR-type" evidence="5">
    <location>
        <begin position="143"/>
        <end position="208"/>
    </location>
</feature>
<proteinExistence type="predicted"/>
<dbReference type="SUPFAM" id="SSF46894">
    <property type="entry name" value="C-terminal effector domain of the bipartite response regulators"/>
    <property type="match status" value="1"/>
</dbReference>
<dbReference type="PROSITE" id="PS50043">
    <property type="entry name" value="HTH_LUXR_2"/>
    <property type="match status" value="1"/>
</dbReference>
<dbReference type="InterPro" id="IPR011006">
    <property type="entry name" value="CheY-like_superfamily"/>
</dbReference>
<evidence type="ECO:0000259" key="5">
    <source>
        <dbReference type="PROSITE" id="PS50043"/>
    </source>
</evidence>
<dbReference type="RefSeq" id="WP_226764837.1">
    <property type="nucleotide sequence ID" value="NZ_JAJAWG010000009.1"/>
</dbReference>
<evidence type="ECO:0000256" key="1">
    <source>
        <dbReference type="ARBA" id="ARBA00023015"/>
    </source>
</evidence>
<dbReference type="PROSITE" id="PS00622">
    <property type="entry name" value="HTH_LUXR_1"/>
    <property type="match status" value="1"/>
</dbReference>
<keyword evidence="2" id="KW-0238">DNA-binding</keyword>
<evidence type="ECO:0000256" key="3">
    <source>
        <dbReference type="ARBA" id="ARBA00023163"/>
    </source>
</evidence>
<gene>
    <name evidence="7" type="ORF">LG219_12625</name>
</gene>
<sequence length="216" mass="24003">MKPVLTSKAAIRTVAVIDDDEAVRDSLALLLETHDCPVVTYASAEAFLDEGDASRFACLIVDVRMDGMSGLELFAELREGSYLPPVIFLTGHGDVPMAVNALKDGASDFMEKPCDQDLLLTRVQACLSEDQQRRGNAQHQQKVVELLADLTPREREVLQEILLGKLNKQIADRLDISTKTVEVHRARIFTKMHVHSAMELAAMLKEVPASDWFVKM</sequence>
<reference evidence="7 8" key="1">
    <citation type="submission" date="2021-10" db="EMBL/GenBank/DDBJ databases">
        <authorList>
            <person name="Chen M."/>
        </authorList>
    </citation>
    <scope>NUCLEOTIDE SEQUENCE [LARGE SCALE GENOMIC DNA]</scope>
    <source>
        <strain evidence="7 8">H3-26</strain>
    </source>
</reference>